<feature type="transmembrane region" description="Helical" evidence="9">
    <location>
        <begin position="1694"/>
        <end position="1715"/>
    </location>
</feature>
<feature type="region of interest" description="Disordered" evidence="8">
    <location>
        <begin position="301"/>
        <end position="321"/>
    </location>
</feature>
<sequence>VSHSFRFDSVLAPGSTQAAVFSQVAPLVVAAVNGFHATVFAYGCTGSGKTHTIMGTAADPGLIGRCTDLLFETLRGGDQTAMVFLTYAELYNNAFYDLLAPHSPRGVLDSAGRIEVRESSSANGRGVHLTNITRRTATSGRELHRLVSTGNRYRATAATVLNQRSSRSHAVLTLEVERLAVDEKAVKMGKLNIVDLAGSERVQMSGVTGDALAEASAINASLSALGDVLNALSKYHKAKASGRGQSAESFIPFRNSKLTHLLKDSLGGNCKTCMIATVRPGAAFYGQSLSTLRYASRARDIKNTPTTHGNKAGSGAQSGEDRSKLMDAYNEIQKLQAQLMATKNDFQALRANPNPQSPDAQRKFRSLQRKHDKEIESLQSHMSGIVQNKSTALTNTQKMADSVAAELEEYKRSTERQMQEMEQKAKRMVEEAKHSLDDDSRKALKKLAKERKVLREKNEQLENQVVKMQQELEVGGGRPKAVDLETKVKMEDLAAEARGWKERCVEAMEHVERSRRELTIRKEEKNELESLLERLSEDKTNLAGQLSSAHQDLNESSSTQQMTNKAVEKKLQSLKQKLREKEMDELNLASKMKDLEAKLQQEGGYRKRTETHLAETKEALQQAEYSWGLEKKRLKEARSEIVNEKSTVEGRNEYLEREVSRLITELNEEMKKKEFAEREAARSVPLQARLGKISEENELLKSDADELRGRMRRLEGESRAGAALLVERDALRGERDKLSAEMGSLKAEVHQLRKTNDGISADTSELKTTIKAEKNLTLDLRLALDKMTLVNGEMQSRVDELSRDLKDSAHDLNRTKKENDKLREDQEAMGALCSSLKKTLDNLEKEKDSDNATAFARTKQAEEELTAKGRKIQDLESENRKLVDKGERAEDGLKEMQDQLSMHRGRASALAGEMSVAQESLVKSSADAKQMNERRLAAEEKYSAECRATERLMRESEKHAEKITQLGKELAGMRGARDGDNAAHAAALGAAQAAAERERLSREAAEHRETDLGRRLAEAQASLVEETGGRKGAEAAKQASEVESGNLRAQLEETEKGVRSMKEELYNLYKVVGDLKNENHKARGSTLALTMEVENVRAKLVETKDRLEKDLGEAKERCASAEKERAQYLVENDEMRTVVKGKVEEVERLFAEAEALRKEKQGVERQLEEDRRMTKERQQEHIKLGVDACKDAREIGHQQGYEDGMEEMRKAMTKMNKDFEGMVAEMKEKDAHTAEVMREMGEHDESMKGELRGLHDTLSEREKDVMGLKIGIGEKETELIEVRRALALAEEENRANKARYEFEHRTKDELREQAQDEVESLRKRTMSLEKDLVRVDGQKKSYQREAQKARRENKKTVKMAVGLVKERVVNEDGDASMFVGDIFGGADSETDGSVSTWGTAGTPRSAGKGGGGGDSMKIPVYFSLWYALNVLYNILNKKSMNAFPLPYTQAALQLGVGLLYVLPVWALGLRAAPRLSSSGVRTLLPIAAFHALGHTLTVLSLSAGSVSFTHIVKAAEPFFSCLLASLLGSPPPLPVLLTLLPVVGGVAAASLKELSFTWTSFGAALGSNLAFAIRGTYSKRALTNPVGENMGPANLFAVLTVLSFALVLPFALVMEGPEVMPALEVAYERYGGRGAFWKETGMAGMFYYLYNEVAYLALGAVSTPVTHAVGNTIKRVVVLVASTLYFKTEMTGQAVAGCSVAIGGVLMYSVVDARYKAEAKGKEKKV</sequence>
<dbReference type="InterPro" id="IPR019821">
    <property type="entry name" value="Kinesin_motor_CS"/>
</dbReference>
<keyword evidence="9" id="KW-0812">Transmembrane</keyword>
<feature type="transmembrane region" description="Helical" evidence="9">
    <location>
        <begin position="1593"/>
        <end position="1614"/>
    </location>
</feature>
<evidence type="ECO:0000256" key="5">
    <source>
        <dbReference type="ARBA" id="ARBA00023054"/>
    </source>
</evidence>
<dbReference type="CDD" id="cd00106">
    <property type="entry name" value="KISc"/>
    <property type="match status" value="1"/>
</dbReference>
<proteinExistence type="inferred from homology"/>
<keyword evidence="12" id="KW-1185">Reference proteome</keyword>
<keyword evidence="3 6" id="KW-0547">Nucleotide-binding</keyword>
<protein>
    <recommendedName>
        <fullName evidence="10">Kinesin motor domain-containing protein</fullName>
    </recommendedName>
</protein>
<feature type="domain" description="Kinesin motor" evidence="10">
    <location>
        <begin position="1"/>
        <end position="301"/>
    </location>
</feature>
<dbReference type="PROSITE" id="PS00411">
    <property type="entry name" value="KINESIN_MOTOR_1"/>
    <property type="match status" value="1"/>
</dbReference>
<keyword evidence="9" id="KW-0472">Membrane</keyword>
<feature type="region of interest" description="Disordered" evidence="8">
    <location>
        <begin position="349"/>
        <end position="369"/>
    </location>
</feature>
<evidence type="ECO:0000313" key="12">
    <source>
        <dbReference type="Proteomes" id="UP001165060"/>
    </source>
</evidence>
<dbReference type="InterPro" id="IPR027640">
    <property type="entry name" value="Kinesin-like_fam"/>
</dbReference>
<evidence type="ECO:0000256" key="8">
    <source>
        <dbReference type="SAM" id="MobiDB-lite"/>
    </source>
</evidence>
<feature type="binding site" evidence="6">
    <location>
        <begin position="43"/>
        <end position="50"/>
    </location>
    <ligand>
        <name>ATP</name>
        <dbReference type="ChEBI" id="CHEBI:30616"/>
    </ligand>
</feature>
<dbReference type="InterPro" id="IPR004853">
    <property type="entry name" value="Sugar_P_trans_dom"/>
</dbReference>
<comment type="caution">
    <text evidence="11">The sequence shown here is derived from an EMBL/GenBank/DDBJ whole genome shotgun (WGS) entry which is preliminary data.</text>
</comment>
<comment type="subcellular location">
    <subcellularLocation>
        <location evidence="1">Cytoplasm</location>
    </subcellularLocation>
</comment>
<feature type="coiled-coil region" evidence="7">
    <location>
        <begin position="1097"/>
        <end position="1173"/>
    </location>
</feature>
<comment type="similarity">
    <text evidence="6">Belongs to the TRAFAC class myosin-kinesin ATPase superfamily. Kinesin family.</text>
</comment>
<dbReference type="PROSITE" id="PS50067">
    <property type="entry name" value="KINESIN_MOTOR_2"/>
    <property type="match status" value="1"/>
</dbReference>
<gene>
    <name evidence="11" type="ORF">TeGR_g3448</name>
</gene>
<dbReference type="PANTHER" id="PTHR47969">
    <property type="entry name" value="CHROMOSOME-ASSOCIATED KINESIN KIF4A-RELATED"/>
    <property type="match status" value="1"/>
</dbReference>
<name>A0ABQ6N4Q2_9STRA</name>
<accession>A0ABQ6N4Q2</accession>
<feature type="coiled-coil region" evidence="7">
    <location>
        <begin position="508"/>
        <end position="598"/>
    </location>
</feature>
<dbReference type="Gene3D" id="3.40.850.10">
    <property type="entry name" value="Kinesin motor domain"/>
    <property type="match status" value="1"/>
</dbReference>
<feature type="transmembrane region" description="Helical" evidence="9">
    <location>
        <begin position="1447"/>
        <end position="1466"/>
    </location>
</feature>
<feature type="coiled-coil region" evidence="7">
    <location>
        <begin position="798"/>
        <end position="899"/>
    </location>
</feature>
<keyword evidence="2" id="KW-0963">Cytoplasm</keyword>
<evidence type="ECO:0000259" key="10">
    <source>
        <dbReference type="PROSITE" id="PS50067"/>
    </source>
</evidence>
<keyword evidence="9" id="KW-1133">Transmembrane helix</keyword>
<dbReference type="SUPFAM" id="SSF52540">
    <property type="entry name" value="P-loop containing nucleoside triphosphate hydrolases"/>
    <property type="match status" value="1"/>
</dbReference>
<feature type="coiled-coil region" evidence="7">
    <location>
        <begin position="652"/>
        <end position="755"/>
    </location>
</feature>
<evidence type="ECO:0000256" key="2">
    <source>
        <dbReference type="ARBA" id="ARBA00022490"/>
    </source>
</evidence>
<feature type="region of interest" description="Disordered" evidence="8">
    <location>
        <begin position="1024"/>
        <end position="1045"/>
    </location>
</feature>
<dbReference type="Pfam" id="PF00225">
    <property type="entry name" value="Kinesin"/>
    <property type="match status" value="1"/>
</dbReference>
<feature type="transmembrane region" description="Helical" evidence="9">
    <location>
        <begin position="1518"/>
        <end position="1543"/>
    </location>
</feature>
<dbReference type="PANTHER" id="PTHR47969:SF15">
    <property type="entry name" value="CHROMOSOME-ASSOCIATED KINESIN KIF4A-RELATED"/>
    <property type="match status" value="1"/>
</dbReference>
<reference evidence="11 12" key="1">
    <citation type="journal article" date="2023" name="Commun. Biol.">
        <title>Genome analysis of Parmales, the sister group of diatoms, reveals the evolutionary specialization of diatoms from phago-mixotrophs to photoautotrophs.</title>
        <authorList>
            <person name="Ban H."/>
            <person name="Sato S."/>
            <person name="Yoshikawa S."/>
            <person name="Yamada K."/>
            <person name="Nakamura Y."/>
            <person name="Ichinomiya M."/>
            <person name="Sato N."/>
            <person name="Blanc-Mathieu R."/>
            <person name="Endo H."/>
            <person name="Kuwata A."/>
            <person name="Ogata H."/>
        </authorList>
    </citation>
    <scope>NUCLEOTIDE SEQUENCE [LARGE SCALE GENOMIC DNA]</scope>
</reference>
<keyword evidence="6" id="KW-0505">Motor protein</keyword>
<dbReference type="Proteomes" id="UP001165060">
    <property type="component" value="Unassembled WGS sequence"/>
</dbReference>
<dbReference type="Pfam" id="PF03151">
    <property type="entry name" value="TPT"/>
    <property type="match status" value="1"/>
</dbReference>
<evidence type="ECO:0000256" key="3">
    <source>
        <dbReference type="ARBA" id="ARBA00022741"/>
    </source>
</evidence>
<feature type="transmembrane region" description="Helical" evidence="9">
    <location>
        <begin position="1486"/>
        <end position="1506"/>
    </location>
</feature>
<evidence type="ECO:0000313" key="11">
    <source>
        <dbReference type="EMBL" id="GMI40454.1"/>
    </source>
</evidence>
<feature type="transmembrane region" description="Helical" evidence="9">
    <location>
        <begin position="1418"/>
        <end position="1435"/>
    </location>
</feature>
<dbReference type="InterPro" id="IPR036961">
    <property type="entry name" value="Kinesin_motor_dom_sf"/>
</dbReference>
<feature type="coiled-coil region" evidence="7">
    <location>
        <begin position="393"/>
        <end position="471"/>
    </location>
</feature>
<dbReference type="PRINTS" id="PR00380">
    <property type="entry name" value="KINESINHEAVY"/>
</dbReference>
<feature type="transmembrane region" description="Helical" evidence="9">
    <location>
        <begin position="1555"/>
        <end position="1573"/>
    </location>
</feature>
<keyword evidence="5 7" id="KW-0175">Coiled coil</keyword>
<evidence type="ECO:0000256" key="7">
    <source>
        <dbReference type="SAM" id="Coils"/>
    </source>
</evidence>
<evidence type="ECO:0000256" key="4">
    <source>
        <dbReference type="ARBA" id="ARBA00022840"/>
    </source>
</evidence>
<dbReference type="InterPro" id="IPR001752">
    <property type="entry name" value="Kinesin_motor_dom"/>
</dbReference>
<organism evidence="11 12">
    <name type="scientific">Tetraparma gracilis</name>
    <dbReference type="NCBI Taxonomy" id="2962635"/>
    <lineage>
        <taxon>Eukaryota</taxon>
        <taxon>Sar</taxon>
        <taxon>Stramenopiles</taxon>
        <taxon>Ochrophyta</taxon>
        <taxon>Bolidophyceae</taxon>
        <taxon>Parmales</taxon>
        <taxon>Triparmaceae</taxon>
        <taxon>Tetraparma</taxon>
    </lineage>
</organism>
<evidence type="ECO:0000256" key="1">
    <source>
        <dbReference type="ARBA" id="ARBA00004496"/>
    </source>
</evidence>
<feature type="coiled-coil region" evidence="7">
    <location>
        <begin position="1272"/>
        <end position="1359"/>
    </location>
</feature>
<keyword evidence="4 6" id="KW-0067">ATP-binding</keyword>
<evidence type="ECO:0000256" key="6">
    <source>
        <dbReference type="PROSITE-ProRule" id="PRU00283"/>
    </source>
</evidence>
<dbReference type="SMART" id="SM00129">
    <property type="entry name" value="KISc"/>
    <property type="match status" value="1"/>
</dbReference>
<evidence type="ECO:0000256" key="9">
    <source>
        <dbReference type="SAM" id="Phobius"/>
    </source>
</evidence>
<dbReference type="InterPro" id="IPR027417">
    <property type="entry name" value="P-loop_NTPase"/>
</dbReference>
<dbReference type="EMBL" id="BRYB01000936">
    <property type="protein sequence ID" value="GMI40454.1"/>
    <property type="molecule type" value="Genomic_DNA"/>
</dbReference>
<feature type="non-terminal residue" evidence="11">
    <location>
        <position position="1"/>
    </location>
</feature>